<feature type="compositionally biased region" description="Pro residues" evidence="1">
    <location>
        <begin position="1"/>
        <end position="10"/>
    </location>
</feature>
<dbReference type="InterPro" id="IPR021819">
    <property type="entry name" value="Far11/STRP_C"/>
</dbReference>
<evidence type="ECO:0000259" key="3">
    <source>
        <dbReference type="SMART" id="SM01293"/>
    </source>
</evidence>
<feature type="region of interest" description="Disordered" evidence="1">
    <location>
        <begin position="685"/>
        <end position="758"/>
    </location>
</feature>
<feature type="compositionally biased region" description="Low complexity" evidence="1">
    <location>
        <begin position="974"/>
        <end position="983"/>
    </location>
</feature>
<feature type="compositionally biased region" description="Pro residues" evidence="1">
    <location>
        <begin position="1166"/>
        <end position="1179"/>
    </location>
</feature>
<feature type="region of interest" description="Disordered" evidence="1">
    <location>
        <begin position="956"/>
        <end position="996"/>
    </location>
</feature>
<dbReference type="GO" id="GO:0005829">
    <property type="term" value="C:cytosol"/>
    <property type="evidence" value="ECO:0007669"/>
    <property type="project" value="TreeGrafter"/>
</dbReference>
<accession>A0A061BQB5</accession>
<dbReference type="Pfam" id="PF07923">
    <property type="entry name" value="N1221"/>
    <property type="match status" value="2"/>
</dbReference>
<feature type="region of interest" description="Disordered" evidence="1">
    <location>
        <begin position="847"/>
        <end position="868"/>
    </location>
</feature>
<dbReference type="PANTHER" id="PTHR13239:SF4">
    <property type="entry name" value="AT25231P"/>
    <property type="match status" value="1"/>
</dbReference>
<sequence length="1442" mass="157706">MIHQPTPPSPSASSLRPLGSPSSPPTASLTSLRELDRQQAVEQERERFNTPLPRRRRPGIVRELSDPGSTSSVGDSMFGGQGNGAAGHGQQSYASMVSAGLERPQLGNGAGGGAGAGPAGGGPGGVASPTSLPRPKQLVYTFPSPPPDTADLLSELEEFYSYVEIPQVLEHMESWKTSDEGWKGEQEFTKSPPAAQQAYISTLLTTLLSSSSSHTTRHTAARHLLHIAHGTFSPTTSTSPEHHLHLVLTNCRVLREAGALGRVWEALKRTGREWEDISSLVLGGGVGGPAATGGRADDGTSDEEEAEGHGGPGEGEESDAHALHRVQLRPVPRPRPPKIRLSPPARTQEERESDERREKERQDRLDEINAELAILLAVLYFMVECARGDDKWGEELMALDPPMPVYLYNQVAGLREKNAKGYPVKKLLLLLWKSMLCTLGGLKDVARVKTLVREVEGLPKDEPGDRPDYRPWTKATPPDLLAFRNETLAKYPSYTPPPAGSLLPLPPPLQALSNNPTTLDRLSAAAAPVPVRPTFSYHINANHDPSLPSNLPPPPPAAWPVQPPTPAPSPPPQLNGPFGGLQQQSPQQQQQGQQQNGQQNGQLANGPVPGKPKKQQFQTDQTRPFPLPFAPANAKRGRAVPRAVEEAGELYRRNLRVSTELWQAWKVREEFRGEEMGLTRAEQVEREAVVKEEERRRKAAKEQENKETKEGREMRRKAMALGRRLEELATGSAESKSRTKAHSTLSDGSGGIDSPVTDDVAVASDDEDEDDDPMDPLTVLRNLARSIKKEIEIEPDEKKRKELEERRLDVKRLERVEILYRQTLPHLQSAVIVLLKLLLATVTANQNLSNPNQNAPEPTSSDPSPDLSLEDIDILRHREITSKAVSAILILTLKWFKASHVMKFHYFSQLLVDSNCLLLILKMFGMQEVSTLVRIKHEKPDCNFFKFCNDHINPSSASPRPEDAMLSLPPPGNRPRSPSSSSSTDSNVNGPAVSAHGAEGEDVEIISDYSWRNFFSTINFVHILQKLTKRKTHRVLLMVQYKSSAILKRILKVAHSTLQLYVLKVIKSQVPYCGRKWRQSSMKVITAIYLHCRPDLRDEWLAGIDVDTDVEESLPHEQALRSLVRFFNTKHYSKHAPGLHRRSSSIPENANDPSPDFNPGPVASVPLPPLSPHGPPPDPSALDDVFPPPRALSSIDVDATVPLQLAYGAIDPNDDLSGYEVDDLLAAGGDPSHGSRAAEDANGASAYTPSGSVGLPGTSTPIAPNSQPNSGPAIQVDHDELLDWLNDPLGASDAAWERLGLEGYDGEWDDVSDSESVGGWGFMRFGLDEPGATGTLADDGGEVLNEQAMRHEWEHISPETISALEEERVASRVPNSPRPSRRRSSTGPISPALRPVIFDRDDDGTCGPSDNSALQEGDEEGPVPTVPHEGPAIDEVELIFNR</sequence>
<feature type="compositionally biased region" description="Basic and acidic residues" evidence="1">
    <location>
        <begin position="347"/>
        <end position="363"/>
    </location>
</feature>
<feature type="region of interest" description="Disordered" evidence="1">
    <location>
        <begin position="1135"/>
        <end position="1189"/>
    </location>
</feature>
<dbReference type="SMART" id="SM01293">
    <property type="entry name" value="DUF3402"/>
    <property type="match status" value="1"/>
</dbReference>
<evidence type="ECO:0000259" key="2">
    <source>
        <dbReference type="SMART" id="SM01292"/>
    </source>
</evidence>
<feature type="compositionally biased region" description="Gly residues" evidence="1">
    <location>
        <begin position="77"/>
        <end position="87"/>
    </location>
</feature>
<feature type="compositionally biased region" description="Basic and acidic residues" evidence="1">
    <location>
        <begin position="33"/>
        <end position="48"/>
    </location>
</feature>
<gene>
    <name evidence="4" type="ORF">RHTO0S_24e02146g</name>
</gene>
<feature type="region of interest" description="Disordered" evidence="1">
    <location>
        <begin position="1367"/>
        <end position="1442"/>
    </location>
</feature>
<name>A0A061BQB5_RHOTO</name>
<dbReference type="EMBL" id="LK052959">
    <property type="protein sequence ID" value="CDR49265.1"/>
    <property type="molecule type" value="Genomic_DNA"/>
</dbReference>
<feature type="compositionally biased region" description="Basic and acidic residues" evidence="1">
    <location>
        <begin position="685"/>
        <end position="713"/>
    </location>
</feature>
<feature type="domain" description="Far11/STRP C-terminal" evidence="3">
    <location>
        <begin position="641"/>
        <end position="1357"/>
    </location>
</feature>
<evidence type="ECO:0000313" key="4">
    <source>
        <dbReference type="EMBL" id="CDR49265.1"/>
    </source>
</evidence>
<dbReference type="InterPro" id="IPR012486">
    <property type="entry name" value="Far11/STRP_N"/>
</dbReference>
<feature type="compositionally biased region" description="Low complexity" evidence="1">
    <location>
        <begin position="580"/>
        <end position="603"/>
    </location>
</feature>
<feature type="region of interest" description="Disordered" evidence="1">
    <location>
        <begin position="1"/>
        <end position="90"/>
    </location>
</feature>
<dbReference type="GO" id="GO:0007010">
    <property type="term" value="P:cytoskeleton organization"/>
    <property type="evidence" value="ECO:0007669"/>
    <property type="project" value="TreeGrafter"/>
</dbReference>
<dbReference type="SMART" id="SM01292">
    <property type="entry name" value="N1221"/>
    <property type="match status" value="1"/>
</dbReference>
<dbReference type="Pfam" id="PF11882">
    <property type="entry name" value="DUF3402"/>
    <property type="match status" value="1"/>
</dbReference>
<organism evidence="4">
    <name type="scientific">Rhodotorula toruloides</name>
    <name type="common">Yeast</name>
    <name type="synonym">Rhodosporidium toruloides</name>
    <dbReference type="NCBI Taxonomy" id="5286"/>
    <lineage>
        <taxon>Eukaryota</taxon>
        <taxon>Fungi</taxon>
        <taxon>Dikarya</taxon>
        <taxon>Basidiomycota</taxon>
        <taxon>Pucciniomycotina</taxon>
        <taxon>Microbotryomycetes</taxon>
        <taxon>Sporidiobolales</taxon>
        <taxon>Sporidiobolaceae</taxon>
        <taxon>Rhodotorula</taxon>
    </lineage>
</organism>
<feature type="compositionally biased region" description="Pro residues" evidence="1">
    <location>
        <begin position="550"/>
        <end position="574"/>
    </location>
</feature>
<feature type="domain" description="Far11/STRP N-terminal" evidence="2">
    <location>
        <begin position="137"/>
        <end position="514"/>
    </location>
</feature>
<feature type="compositionally biased region" description="Low complexity" evidence="1">
    <location>
        <begin position="856"/>
        <end position="867"/>
    </location>
</feature>
<feature type="compositionally biased region" description="Gly residues" evidence="1">
    <location>
        <begin position="282"/>
        <end position="291"/>
    </location>
</feature>
<feature type="compositionally biased region" description="Polar residues" evidence="1">
    <location>
        <begin position="1245"/>
        <end position="1272"/>
    </location>
</feature>
<dbReference type="PANTHER" id="PTHR13239">
    <property type="entry name" value="PROTEIN REQUIRED FOR HYPHAL ANASTOMOSIS HAM-2"/>
    <property type="match status" value="1"/>
</dbReference>
<protein>
    <submittedName>
        <fullName evidence="4">RHTO0S24e02146g1_1</fullName>
    </submittedName>
</protein>
<feature type="region of interest" description="Disordered" evidence="1">
    <location>
        <begin position="540"/>
        <end position="636"/>
    </location>
</feature>
<feature type="region of interest" description="Disordered" evidence="1">
    <location>
        <begin position="1223"/>
        <end position="1272"/>
    </location>
</feature>
<feature type="compositionally biased region" description="Gly residues" evidence="1">
    <location>
        <begin position="108"/>
        <end position="125"/>
    </location>
</feature>
<feature type="region of interest" description="Disordered" evidence="1">
    <location>
        <begin position="104"/>
        <end position="136"/>
    </location>
</feature>
<proteinExistence type="predicted"/>
<evidence type="ECO:0000256" key="1">
    <source>
        <dbReference type="SAM" id="MobiDB-lite"/>
    </source>
</evidence>
<feature type="region of interest" description="Disordered" evidence="1">
    <location>
        <begin position="281"/>
        <end position="363"/>
    </location>
</feature>
<reference evidence="4" key="1">
    <citation type="journal article" date="2014" name="Genome Announc.">
        <title>Draft genome sequence of Rhodosporidium toruloides CECT1137, an oleaginous yeast of biotechnological interest.</title>
        <authorList>
            <person name="Morin N."/>
            <person name="Calcas X."/>
            <person name="Devillers H."/>
            <person name="Durrens P."/>
            <person name="Sherman D.J."/>
            <person name="Nicaud J.-M."/>
            <person name="Neuveglise C."/>
        </authorList>
    </citation>
    <scope>NUCLEOTIDE SEQUENCE</scope>
    <source>
        <strain evidence="4">CECT1137</strain>
    </source>
</reference>
<feature type="compositionally biased region" description="Acidic residues" evidence="1">
    <location>
        <begin position="1432"/>
        <end position="1442"/>
    </location>
</feature>
<feature type="compositionally biased region" description="Low complexity" evidence="1">
    <location>
        <begin position="11"/>
        <end position="32"/>
    </location>
</feature>
<dbReference type="InterPro" id="IPR040185">
    <property type="entry name" value="Far11/STRP"/>
</dbReference>
<dbReference type="OrthoDB" id="18234at2759"/>